<dbReference type="GO" id="GO:0032259">
    <property type="term" value="P:methylation"/>
    <property type="evidence" value="ECO:0007669"/>
    <property type="project" value="UniProtKB-KW"/>
</dbReference>
<gene>
    <name evidence="7" type="ORF">BU23DRAFT_408321</name>
</gene>
<evidence type="ECO:0000256" key="4">
    <source>
        <dbReference type="ARBA" id="ARBA00022691"/>
    </source>
</evidence>
<feature type="region of interest" description="Disordered" evidence="6">
    <location>
        <begin position="168"/>
        <end position="218"/>
    </location>
</feature>
<evidence type="ECO:0000313" key="7">
    <source>
        <dbReference type="EMBL" id="KAF1977708.1"/>
    </source>
</evidence>
<dbReference type="Gene3D" id="3.90.120.10">
    <property type="entry name" value="DNA Methylase, subunit A, domain 2"/>
    <property type="match status" value="1"/>
</dbReference>
<protein>
    <recommendedName>
        <fullName evidence="1">DNA (cytosine-5-)-methyltransferase</fullName>
        <ecNumber evidence="1">2.1.1.37</ecNumber>
    </recommendedName>
</protein>
<dbReference type="EC" id="2.1.1.37" evidence="1"/>
<feature type="compositionally biased region" description="Polar residues" evidence="6">
    <location>
        <begin position="171"/>
        <end position="206"/>
    </location>
</feature>
<accession>A0A6A5VLY1</accession>
<dbReference type="PROSITE" id="PS51679">
    <property type="entry name" value="SAM_MT_C5"/>
    <property type="match status" value="1"/>
</dbReference>
<dbReference type="Pfam" id="PF00145">
    <property type="entry name" value="DNA_methylase"/>
    <property type="match status" value="1"/>
</dbReference>
<dbReference type="PANTHER" id="PTHR10629">
    <property type="entry name" value="CYTOSINE-SPECIFIC METHYLTRANSFERASE"/>
    <property type="match status" value="1"/>
</dbReference>
<dbReference type="EMBL" id="ML976662">
    <property type="protein sequence ID" value="KAF1977708.1"/>
    <property type="molecule type" value="Genomic_DNA"/>
</dbReference>
<dbReference type="PANTHER" id="PTHR10629:SF52">
    <property type="entry name" value="DNA (CYTOSINE-5)-METHYLTRANSFERASE 1"/>
    <property type="match status" value="1"/>
</dbReference>
<dbReference type="OrthoDB" id="414133at2759"/>
<evidence type="ECO:0000313" key="8">
    <source>
        <dbReference type="Proteomes" id="UP000800036"/>
    </source>
</evidence>
<evidence type="ECO:0000256" key="6">
    <source>
        <dbReference type="SAM" id="MobiDB-lite"/>
    </source>
</evidence>
<keyword evidence="2 5" id="KW-0489">Methyltransferase</keyword>
<dbReference type="InterPro" id="IPR029063">
    <property type="entry name" value="SAM-dependent_MTases_sf"/>
</dbReference>
<organism evidence="7 8">
    <name type="scientific">Bimuria novae-zelandiae CBS 107.79</name>
    <dbReference type="NCBI Taxonomy" id="1447943"/>
    <lineage>
        <taxon>Eukaryota</taxon>
        <taxon>Fungi</taxon>
        <taxon>Dikarya</taxon>
        <taxon>Ascomycota</taxon>
        <taxon>Pezizomycotina</taxon>
        <taxon>Dothideomycetes</taxon>
        <taxon>Pleosporomycetidae</taxon>
        <taxon>Pleosporales</taxon>
        <taxon>Massarineae</taxon>
        <taxon>Didymosphaeriaceae</taxon>
        <taxon>Bimuria</taxon>
    </lineage>
</organism>
<feature type="non-terminal residue" evidence="7">
    <location>
        <position position="1"/>
    </location>
</feature>
<keyword evidence="4 5" id="KW-0949">S-adenosyl-L-methionine</keyword>
<proteinExistence type="inferred from homology"/>
<reference evidence="7" key="1">
    <citation type="journal article" date="2020" name="Stud. Mycol.">
        <title>101 Dothideomycetes genomes: a test case for predicting lifestyles and emergence of pathogens.</title>
        <authorList>
            <person name="Haridas S."/>
            <person name="Albert R."/>
            <person name="Binder M."/>
            <person name="Bloem J."/>
            <person name="Labutti K."/>
            <person name="Salamov A."/>
            <person name="Andreopoulos B."/>
            <person name="Baker S."/>
            <person name="Barry K."/>
            <person name="Bills G."/>
            <person name="Bluhm B."/>
            <person name="Cannon C."/>
            <person name="Castanera R."/>
            <person name="Culley D."/>
            <person name="Daum C."/>
            <person name="Ezra D."/>
            <person name="Gonzalez J."/>
            <person name="Henrissat B."/>
            <person name="Kuo A."/>
            <person name="Liang C."/>
            <person name="Lipzen A."/>
            <person name="Lutzoni F."/>
            <person name="Magnuson J."/>
            <person name="Mondo S."/>
            <person name="Nolan M."/>
            <person name="Ohm R."/>
            <person name="Pangilinan J."/>
            <person name="Park H.-J."/>
            <person name="Ramirez L."/>
            <person name="Alfaro M."/>
            <person name="Sun H."/>
            <person name="Tritt A."/>
            <person name="Yoshinaga Y."/>
            <person name="Zwiers L.-H."/>
            <person name="Turgeon B."/>
            <person name="Goodwin S."/>
            <person name="Spatafora J."/>
            <person name="Crous P."/>
            <person name="Grigoriev I."/>
        </authorList>
    </citation>
    <scope>NUCLEOTIDE SEQUENCE</scope>
    <source>
        <strain evidence="7">CBS 107.79</strain>
    </source>
</reference>
<evidence type="ECO:0000256" key="3">
    <source>
        <dbReference type="ARBA" id="ARBA00022679"/>
    </source>
</evidence>
<dbReference type="PRINTS" id="PR00105">
    <property type="entry name" value="C5METTRFRASE"/>
</dbReference>
<dbReference type="GO" id="GO:0003886">
    <property type="term" value="F:DNA (cytosine-5-)-methyltransferase activity"/>
    <property type="evidence" value="ECO:0007669"/>
    <property type="project" value="UniProtKB-EC"/>
</dbReference>
<name>A0A6A5VLY1_9PLEO</name>
<dbReference type="InterPro" id="IPR050390">
    <property type="entry name" value="C5-Methyltransferase"/>
</dbReference>
<dbReference type="GO" id="GO:0003677">
    <property type="term" value="F:DNA binding"/>
    <property type="evidence" value="ECO:0007669"/>
    <property type="project" value="TreeGrafter"/>
</dbReference>
<evidence type="ECO:0000256" key="2">
    <source>
        <dbReference type="ARBA" id="ARBA00022603"/>
    </source>
</evidence>
<dbReference type="SUPFAM" id="SSF53335">
    <property type="entry name" value="S-adenosyl-L-methionine-dependent methyltransferases"/>
    <property type="match status" value="1"/>
</dbReference>
<evidence type="ECO:0000256" key="5">
    <source>
        <dbReference type="PROSITE-ProRule" id="PRU01016"/>
    </source>
</evidence>
<feature type="non-terminal residue" evidence="7">
    <location>
        <position position="558"/>
    </location>
</feature>
<keyword evidence="8" id="KW-1185">Reference proteome</keyword>
<keyword evidence="3 5" id="KW-0808">Transferase</keyword>
<dbReference type="AlphaFoldDB" id="A0A6A5VLY1"/>
<evidence type="ECO:0000256" key="1">
    <source>
        <dbReference type="ARBA" id="ARBA00011975"/>
    </source>
</evidence>
<dbReference type="GO" id="GO:0044027">
    <property type="term" value="P:negative regulation of gene expression via chromosomal CpG island methylation"/>
    <property type="evidence" value="ECO:0007669"/>
    <property type="project" value="TreeGrafter"/>
</dbReference>
<feature type="active site" evidence="5">
    <location>
        <position position="312"/>
    </location>
</feature>
<dbReference type="Proteomes" id="UP000800036">
    <property type="component" value="Unassembled WGS sequence"/>
</dbReference>
<comment type="similarity">
    <text evidence="5">Belongs to the class I-like SAM-binding methyltransferase superfamily. C5-methyltransferase family.</text>
</comment>
<sequence length="558" mass="62503">LRVGDTVELVDRTERPANHPLSGDFLRIKAMTENLKTQEVTLEGYRLRRCSYLRPLFDGKLNEVFMLLETSEYDNRPSMVQGRVTVAASEVLKKRECQFANVDYEAYDVSMANKWFLAGIRGSTDIKNYIFDQGTLVCRWAYTIINDHNNVSYGGQVRKLHRCEADDDSETLSPSFSTPQKSAFSPDASSTASASLQRTPSDNSTESKQRNAKRRASVEQLHITPTKRRLSPTKSGRYTFGDVFCGVGGASEGARQAGLHVSWGLELDQHAIKAYAENFPSALPIWENAHDFPAIARRRIHGVDILHLSCPCQFWSVAHTSAGKNDQANIETLLTIGPILKAIKPRYATLEQAPGLLQLKKHRLWFRKLINEITAQKYNVHWTVTDQAIYGLPQRRRRLIFLCAKEGFPLPAFPKAVHGPPNSGLKNWVTVGDALMELKRRGVAADAIDEYHKPEVEKPLKHPREPVDPFSVQAKCITTSGGENTHPSGTRKFTPREFAQLQGFPLDYVFTGSRGNATKQAGNAWAPVANTKYFLLVAQFLEAYDLGLINGEDEIDDL</sequence>
<dbReference type="Gene3D" id="3.40.50.150">
    <property type="entry name" value="Vaccinia Virus protein VP39"/>
    <property type="match status" value="1"/>
</dbReference>
<dbReference type="InterPro" id="IPR001525">
    <property type="entry name" value="C5_MeTfrase"/>
</dbReference>
<dbReference type="GO" id="GO:0005634">
    <property type="term" value="C:nucleus"/>
    <property type="evidence" value="ECO:0007669"/>
    <property type="project" value="TreeGrafter"/>
</dbReference>